<dbReference type="Pfam" id="PF13489">
    <property type="entry name" value="Methyltransf_23"/>
    <property type="match status" value="1"/>
</dbReference>
<dbReference type="EMBL" id="UINC01030333">
    <property type="protein sequence ID" value="SVB14558.1"/>
    <property type="molecule type" value="Genomic_DNA"/>
</dbReference>
<accession>A0A382BL70</accession>
<evidence type="ECO:0008006" key="2">
    <source>
        <dbReference type="Google" id="ProtNLM"/>
    </source>
</evidence>
<evidence type="ECO:0000313" key="1">
    <source>
        <dbReference type="EMBL" id="SVB14558.1"/>
    </source>
</evidence>
<sequence length="247" mass="28817">LWQEFWEYGVNGRLDLITTKSIESENSHTRSLQCPLCLCTKGQLLYKSLRKNLERDYITCLGCKLVFVPASFHLGKKDERRRYLQHNNDIDDPGYRVFLSRLSEQILPYLVPGFSGLDYGAGPGPALAAMLGEEGYPTRIYDPHFHRDTSVLRAVYDFIVCTETAEHFSNPARDFELLNNLLTPGGLLGLMTSVLYEQIDFENWYYRLDPTHLSFYTPETMEWIARRWDWVVWSPVENVYLFRKPNI</sequence>
<organism evidence="1">
    <name type="scientific">marine metagenome</name>
    <dbReference type="NCBI Taxonomy" id="408172"/>
    <lineage>
        <taxon>unclassified sequences</taxon>
        <taxon>metagenomes</taxon>
        <taxon>ecological metagenomes</taxon>
    </lineage>
</organism>
<reference evidence="1" key="1">
    <citation type="submission" date="2018-05" db="EMBL/GenBank/DDBJ databases">
        <authorList>
            <person name="Lanie J.A."/>
            <person name="Ng W.-L."/>
            <person name="Kazmierczak K.M."/>
            <person name="Andrzejewski T.M."/>
            <person name="Davidsen T.M."/>
            <person name="Wayne K.J."/>
            <person name="Tettelin H."/>
            <person name="Glass J.I."/>
            <person name="Rusch D."/>
            <person name="Podicherti R."/>
            <person name="Tsui H.-C.T."/>
            <person name="Winkler M.E."/>
        </authorList>
    </citation>
    <scope>NUCLEOTIDE SEQUENCE</scope>
</reference>
<protein>
    <recommendedName>
        <fullName evidence="2">Class I SAM-dependent methyltransferase</fullName>
    </recommendedName>
</protein>
<dbReference type="Gene3D" id="3.40.50.150">
    <property type="entry name" value="Vaccinia Virus protein VP39"/>
    <property type="match status" value="1"/>
</dbReference>
<gene>
    <name evidence="1" type="ORF">METZ01_LOCUS167412</name>
</gene>
<name>A0A382BL70_9ZZZZ</name>
<dbReference type="AlphaFoldDB" id="A0A382BL70"/>
<dbReference type="SUPFAM" id="SSF53335">
    <property type="entry name" value="S-adenosyl-L-methionine-dependent methyltransferases"/>
    <property type="match status" value="1"/>
</dbReference>
<dbReference type="InterPro" id="IPR029063">
    <property type="entry name" value="SAM-dependent_MTases_sf"/>
</dbReference>
<feature type="non-terminal residue" evidence="1">
    <location>
        <position position="1"/>
    </location>
</feature>
<proteinExistence type="predicted"/>